<dbReference type="RefSeq" id="WP_148781795.1">
    <property type="nucleotide sequence ID" value="NZ_VNHU01000002.1"/>
</dbReference>
<keyword evidence="1" id="KW-0732">Signal</keyword>
<protein>
    <submittedName>
        <fullName evidence="2">Uncharacterized protein</fullName>
    </submittedName>
</protein>
<dbReference type="EMBL" id="VNHU01000002">
    <property type="protein sequence ID" value="TYP76200.1"/>
    <property type="molecule type" value="Genomic_DNA"/>
</dbReference>
<dbReference type="AlphaFoldDB" id="A0A5S5CCW8"/>
<dbReference type="OrthoDB" id="163809at2"/>
<feature type="chain" id="PRO_5024454531" evidence="1">
    <location>
        <begin position="20"/>
        <end position="137"/>
    </location>
</feature>
<name>A0A5S5CCW8_9FLAO</name>
<sequence length="137" mass="15232">MKQCLLFIALIMSFLTIQAQDSIPMTSPRIVTKIKTGESVKLNDITVTFIKVTEDSRCPIGVQCITSGKATALIQIETPKGSQEEKLYFGIDHITPQTTKQIITSQDRHIIAYDLEPYPVADSSLTTVKYSLLVLIE</sequence>
<reference evidence="2 3" key="1">
    <citation type="submission" date="2019-07" db="EMBL/GenBank/DDBJ databases">
        <title>Genomic Encyclopedia of Archaeal and Bacterial Type Strains, Phase II (KMG-II): from individual species to whole genera.</title>
        <authorList>
            <person name="Goeker M."/>
        </authorList>
    </citation>
    <scope>NUCLEOTIDE SEQUENCE [LARGE SCALE GENOMIC DNA]</scope>
    <source>
        <strain evidence="2 3">DSM 17527</strain>
    </source>
</reference>
<evidence type="ECO:0000313" key="3">
    <source>
        <dbReference type="Proteomes" id="UP000324376"/>
    </source>
</evidence>
<dbReference type="Proteomes" id="UP000324376">
    <property type="component" value="Unassembled WGS sequence"/>
</dbReference>
<keyword evidence="3" id="KW-1185">Reference proteome</keyword>
<gene>
    <name evidence="2" type="ORF">BD809_102417</name>
</gene>
<feature type="signal peptide" evidence="1">
    <location>
        <begin position="1"/>
        <end position="19"/>
    </location>
</feature>
<organism evidence="2 3">
    <name type="scientific">Aquimarina intermedia</name>
    <dbReference type="NCBI Taxonomy" id="350814"/>
    <lineage>
        <taxon>Bacteria</taxon>
        <taxon>Pseudomonadati</taxon>
        <taxon>Bacteroidota</taxon>
        <taxon>Flavobacteriia</taxon>
        <taxon>Flavobacteriales</taxon>
        <taxon>Flavobacteriaceae</taxon>
        <taxon>Aquimarina</taxon>
    </lineage>
</organism>
<evidence type="ECO:0000313" key="2">
    <source>
        <dbReference type="EMBL" id="TYP76200.1"/>
    </source>
</evidence>
<evidence type="ECO:0000256" key="1">
    <source>
        <dbReference type="SAM" id="SignalP"/>
    </source>
</evidence>
<comment type="caution">
    <text evidence="2">The sequence shown here is derived from an EMBL/GenBank/DDBJ whole genome shotgun (WGS) entry which is preliminary data.</text>
</comment>
<proteinExistence type="predicted"/>
<accession>A0A5S5CCW8</accession>